<sequence length="48" mass="5843">MILFLTFWEYGQDWLFIVRCQRHRSYILGLAAHNDVVRVRDTWQSMLG</sequence>
<proteinExistence type="predicted"/>
<dbReference type="AlphaFoldDB" id="A0A2P2NIK8"/>
<evidence type="ECO:0000313" key="1">
    <source>
        <dbReference type="EMBL" id="MBX42338.1"/>
    </source>
</evidence>
<organism evidence="1">
    <name type="scientific">Rhizophora mucronata</name>
    <name type="common">Asiatic mangrove</name>
    <dbReference type="NCBI Taxonomy" id="61149"/>
    <lineage>
        <taxon>Eukaryota</taxon>
        <taxon>Viridiplantae</taxon>
        <taxon>Streptophyta</taxon>
        <taxon>Embryophyta</taxon>
        <taxon>Tracheophyta</taxon>
        <taxon>Spermatophyta</taxon>
        <taxon>Magnoliopsida</taxon>
        <taxon>eudicotyledons</taxon>
        <taxon>Gunneridae</taxon>
        <taxon>Pentapetalae</taxon>
        <taxon>rosids</taxon>
        <taxon>fabids</taxon>
        <taxon>Malpighiales</taxon>
        <taxon>Rhizophoraceae</taxon>
        <taxon>Rhizophora</taxon>
    </lineage>
</organism>
<protein>
    <submittedName>
        <fullName evidence="1">Uncharacterized protein</fullName>
    </submittedName>
</protein>
<reference evidence="1" key="1">
    <citation type="submission" date="2018-02" db="EMBL/GenBank/DDBJ databases">
        <title>Rhizophora mucronata_Transcriptome.</title>
        <authorList>
            <person name="Meera S.P."/>
            <person name="Sreeshan A."/>
            <person name="Augustine A."/>
        </authorList>
    </citation>
    <scope>NUCLEOTIDE SEQUENCE</scope>
    <source>
        <tissue evidence="1">Leaf</tissue>
    </source>
</reference>
<name>A0A2P2NIK8_RHIMU</name>
<accession>A0A2P2NIK8</accession>
<dbReference type="EMBL" id="GGEC01061854">
    <property type="protein sequence ID" value="MBX42338.1"/>
    <property type="molecule type" value="Transcribed_RNA"/>
</dbReference>